<reference evidence="1" key="2">
    <citation type="journal article" date="2014" name="ISME J.">
        <title>Microbial stratification in low pH oxic and suboxic macroscopic growths along an acid mine drainage.</title>
        <authorList>
            <person name="Mendez-Garcia C."/>
            <person name="Mesa V."/>
            <person name="Sprenger R.R."/>
            <person name="Richter M."/>
            <person name="Diez M.S."/>
            <person name="Solano J."/>
            <person name="Bargiela R."/>
            <person name="Golyshina O.V."/>
            <person name="Manteca A."/>
            <person name="Ramos J.L."/>
            <person name="Gallego J.R."/>
            <person name="Llorente I."/>
            <person name="Martins Dos Santos V.A."/>
            <person name="Jensen O.N."/>
            <person name="Pelaez A.I."/>
            <person name="Sanchez J."/>
            <person name="Ferrer M."/>
        </authorList>
    </citation>
    <scope>NUCLEOTIDE SEQUENCE</scope>
</reference>
<proteinExistence type="predicted"/>
<name>T1C5A2_9ZZZZ</name>
<dbReference type="AlphaFoldDB" id="T1C5A2"/>
<comment type="caution">
    <text evidence="1">The sequence shown here is derived from an EMBL/GenBank/DDBJ whole genome shotgun (WGS) entry which is preliminary data.</text>
</comment>
<sequence>MLFYSHSVALTDKETVMQFREQANKIQVLAYRGYNKEKRRAEVKMLGSFDRY</sequence>
<evidence type="ECO:0000313" key="1">
    <source>
        <dbReference type="EMBL" id="EQD77172.1"/>
    </source>
</evidence>
<dbReference type="EMBL" id="AUZX01002269">
    <property type="protein sequence ID" value="EQD77172.1"/>
    <property type="molecule type" value="Genomic_DNA"/>
</dbReference>
<protein>
    <submittedName>
        <fullName evidence="1">Uncharacterized protein</fullName>
    </submittedName>
</protein>
<accession>T1C5A2</accession>
<organism evidence="1">
    <name type="scientific">mine drainage metagenome</name>
    <dbReference type="NCBI Taxonomy" id="410659"/>
    <lineage>
        <taxon>unclassified sequences</taxon>
        <taxon>metagenomes</taxon>
        <taxon>ecological metagenomes</taxon>
    </lineage>
</organism>
<feature type="non-terminal residue" evidence="1">
    <location>
        <position position="52"/>
    </location>
</feature>
<reference evidence="1" key="1">
    <citation type="submission" date="2013-08" db="EMBL/GenBank/DDBJ databases">
        <authorList>
            <person name="Mendez C."/>
            <person name="Richter M."/>
            <person name="Ferrer M."/>
            <person name="Sanchez J."/>
        </authorList>
    </citation>
    <scope>NUCLEOTIDE SEQUENCE</scope>
</reference>
<gene>
    <name evidence="1" type="ORF">B1A_03087</name>
</gene>